<evidence type="ECO:0000256" key="1">
    <source>
        <dbReference type="SAM" id="SignalP"/>
    </source>
</evidence>
<feature type="signal peptide" evidence="1">
    <location>
        <begin position="1"/>
        <end position="21"/>
    </location>
</feature>
<dbReference type="Proteomes" id="UP000553706">
    <property type="component" value="Unassembled WGS sequence"/>
</dbReference>
<organism evidence="2 3">
    <name type="scientific">Acidocella aromatica</name>
    <dbReference type="NCBI Taxonomy" id="1303579"/>
    <lineage>
        <taxon>Bacteria</taxon>
        <taxon>Pseudomonadati</taxon>
        <taxon>Pseudomonadota</taxon>
        <taxon>Alphaproteobacteria</taxon>
        <taxon>Acetobacterales</taxon>
        <taxon>Acidocellaceae</taxon>
        <taxon>Acidocella</taxon>
    </lineage>
</organism>
<protein>
    <submittedName>
        <fullName evidence="2">Copper(I)-binding protein</fullName>
    </submittedName>
</protein>
<comment type="caution">
    <text evidence="2">The sequence shown here is derived from an EMBL/GenBank/DDBJ whole genome shotgun (WGS) entry which is preliminary data.</text>
</comment>
<evidence type="ECO:0000313" key="3">
    <source>
        <dbReference type="Proteomes" id="UP000553706"/>
    </source>
</evidence>
<sequence>MKLRPLLLALPLLASPGLAFAEIDVTLDHGSVWQTKKVNVRTEGFIQIHNKGNAVDVLTGANCSIAGSTELVGADGKDLDSLTIQPGQTLTLSADGPHLLMRHLSYTVDYGSILPCSFTFQEAGDLLGYLNATPAPAKK</sequence>
<feature type="chain" id="PRO_5032871795" evidence="1">
    <location>
        <begin position="22"/>
        <end position="139"/>
    </location>
</feature>
<gene>
    <name evidence="2" type="ORF">HNP71_002338</name>
</gene>
<dbReference type="RefSeq" id="WP_183267087.1">
    <property type="nucleotide sequence ID" value="NZ_JACHFJ010000012.1"/>
</dbReference>
<accession>A0A840VDY3</accession>
<keyword evidence="1" id="KW-0732">Signal</keyword>
<dbReference type="AlphaFoldDB" id="A0A840VDY3"/>
<dbReference type="Gene3D" id="2.60.40.1890">
    <property type="entry name" value="PCu(A)C copper chaperone"/>
    <property type="match status" value="1"/>
</dbReference>
<dbReference type="SUPFAM" id="SSF110087">
    <property type="entry name" value="DR1885-like metal-binding protein"/>
    <property type="match status" value="1"/>
</dbReference>
<dbReference type="Pfam" id="PF04314">
    <property type="entry name" value="PCuAC"/>
    <property type="match status" value="1"/>
</dbReference>
<name>A0A840VDY3_9PROT</name>
<dbReference type="EMBL" id="JACHFJ010000012">
    <property type="protein sequence ID" value="MBB5374068.1"/>
    <property type="molecule type" value="Genomic_DNA"/>
</dbReference>
<reference evidence="2 3" key="1">
    <citation type="submission" date="2020-08" db="EMBL/GenBank/DDBJ databases">
        <title>Genomic Encyclopedia of Type Strains, Phase IV (KMG-IV): sequencing the most valuable type-strain genomes for metagenomic binning, comparative biology and taxonomic classification.</title>
        <authorList>
            <person name="Goeker M."/>
        </authorList>
    </citation>
    <scope>NUCLEOTIDE SEQUENCE [LARGE SCALE GENOMIC DNA]</scope>
    <source>
        <strain evidence="2 3">DSM 27026</strain>
    </source>
</reference>
<dbReference type="InterPro" id="IPR036182">
    <property type="entry name" value="PCuAC_sf"/>
</dbReference>
<evidence type="ECO:0000313" key="2">
    <source>
        <dbReference type="EMBL" id="MBB5374068.1"/>
    </source>
</evidence>
<keyword evidence="3" id="KW-1185">Reference proteome</keyword>
<proteinExistence type="predicted"/>
<dbReference type="InterPro" id="IPR007410">
    <property type="entry name" value="LpqE-like"/>
</dbReference>